<evidence type="ECO:0000256" key="5">
    <source>
        <dbReference type="ARBA" id="ARBA00023268"/>
    </source>
</evidence>
<dbReference type="HOGENOM" id="CLU_029499_0_1_2"/>
<dbReference type="Gene3D" id="3.90.550.10">
    <property type="entry name" value="Spore Coat Polysaccharide Biosynthesis Protein SpsA, Chain A"/>
    <property type="match status" value="1"/>
</dbReference>
<dbReference type="EMBL" id="CP001742">
    <property type="protein sequence ID" value="ADL18514.1"/>
    <property type="molecule type" value="Genomic_DNA"/>
</dbReference>
<reference evidence="10 11" key="1">
    <citation type="journal article" date="2010" name="Appl. Environ. Microbiol.">
        <title>The genome sequence of the crenarchaeon Acidilobus saccharovorans supports a new order, Acidilobales, and suggests an important ecological role in terrestrial acidic hot springs.</title>
        <authorList>
            <person name="Mardanov A.V."/>
            <person name="Svetlitchnyi V.A."/>
            <person name="Beletsky A.V."/>
            <person name="Prokofeva M.I."/>
            <person name="Bonch-Osmolovskaya E.A."/>
            <person name="Ravin N.V."/>
            <person name="Skryabin K.G."/>
        </authorList>
    </citation>
    <scope>NUCLEOTIDE SEQUENCE [LARGE SCALE GENOMIC DNA]</scope>
    <source>
        <strain evidence="11">DSM 16705 / JCM 18335 / VKM B-2471 / 345-15</strain>
    </source>
</reference>
<evidence type="ECO:0000313" key="11">
    <source>
        <dbReference type="Proteomes" id="UP000000346"/>
    </source>
</evidence>
<evidence type="ECO:0000256" key="3">
    <source>
        <dbReference type="ARBA" id="ARBA00022679"/>
    </source>
</evidence>
<dbReference type="InterPro" id="IPR029044">
    <property type="entry name" value="Nucleotide-diphossugar_trans"/>
</dbReference>
<comment type="pathway">
    <text evidence="2">Nucleotide-sugar biosynthesis; UDP-N-acetyl-alpha-D-glucosamine biosynthesis; UDP-N-acetyl-alpha-D-glucosamine from N-acetyl-alpha-D-glucosamine 1-phosphate: step 1/1.</text>
</comment>
<dbReference type="KEGG" id="asc:ASAC_0106"/>
<organism evidence="10 11">
    <name type="scientific">Acidilobus saccharovorans (strain DSM 16705 / JCM 18335 / VKM B-2471 / 345-15)</name>
    <dbReference type="NCBI Taxonomy" id="666510"/>
    <lineage>
        <taxon>Archaea</taxon>
        <taxon>Thermoproteota</taxon>
        <taxon>Thermoprotei</taxon>
        <taxon>Acidilobales</taxon>
        <taxon>Acidilobaceae</taxon>
        <taxon>Acidilobus</taxon>
    </lineage>
</organism>
<accession>D9PZM6</accession>
<gene>
    <name evidence="10" type="ordered locus">ASAC_0106</name>
</gene>
<dbReference type="PANTHER" id="PTHR43584">
    <property type="entry name" value="NUCLEOTIDYL TRANSFERASE"/>
    <property type="match status" value="1"/>
</dbReference>
<dbReference type="Pfam" id="PF00483">
    <property type="entry name" value="NTP_transferase"/>
    <property type="match status" value="1"/>
</dbReference>
<evidence type="ECO:0000256" key="1">
    <source>
        <dbReference type="ARBA" id="ARBA00005166"/>
    </source>
</evidence>
<dbReference type="PANTHER" id="PTHR43584:SF8">
    <property type="entry name" value="N-ACETYLMURAMATE ALPHA-1-PHOSPHATE URIDYLYLTRANSFERASE"/>
    <property type="match status" value="1"/>
</dbReference>
<dbReference type="SUPFAM" id="SSF53448">
    <property type="entry name" value="Nucleotide-diphospho-sugar transferases"/>
    <property type="match status" value="1"/>
</dbReference>
<dbReference type="GO" id="GO:0003977">
    <property type="term" value="F:UDP-N-acetylglucosamine diphosphorylase activity"/>
    <property type="evidence" value="ECO:0007669"/>
    <property type="project" value="UniProtKB-EC"/>
</dbReference>
<evidence type="ECO:0000256" key="4">
    <source>
        <dbReference type="ARBA" id="ARBA00022695"/>
    </source>
</evidence>
<proteinExistence type="predicted"/>
<name>D9PZM6_ACIS3</name>
<evidence type="ECO:0000259" key="9">
    <source>
        <dbReference type="Pfam" id="PF00483"/>
    </source>
</evidence>
<comment type="pathway">
    <text evidence="1">Nucleotide-sugar biosynthesis; UDP-N-acetyl-alpha-D-glucosamine biosynthesis; N-acetyl-alpha-D-glucosamine 1-phosphate from alpha-D-glucosamine 6-phosphate (route II): step 2/2.</text>
</comment>
<dbReference type="InterPro" id="IPR005835">
    <property type="entry name" value="NTP_transferase_dom"/>
</dbReference>
<dbReference type="Gene3D" id="2.160.10.10">
    <property type="entry name" value="Hexapeptide repeat proteins"/>
    <property type="match status" value="1"/>
</dbReference>
<dbReference type="eggNOG" id="arCOG00666">
    <property type="taxonomic scope" value="Archaea"/>
</dbReference>
<dbReference type="Proteomes" id="UP000000346">
    <property type="component" value="Chromosome"/>
</dbReference>
<dbReference type="AlphaFoldDB" id="D9PZM6"/>
<dbReference type="SUPFAM" id="SSF51161">
    <property type="entry name" value="Trimeric LpxA-like enzymes"/>
    <property type="match status" value="1"/>
</dbReference>
<evidence type="ECO:0000256" key="2">
    <source>
        <dbReference type="ARBA" id="ARBA00005208"/>
    </source>
</evidence>
<dbReference type="GeneID" id="9498319"/>
<dbReference type="EC" id="2.7.7.24" evidence="10"/>
<evidence type="ECO:0000256" key="6">
    <source>
        <dbReference type="ARBA" id="ARBA00023315"/>
    </source>
</evidence>
<evidence type="ECO:0000256" key="7">
    <source>
        <dbReference type="ARBA" id="ARBA00048247"/>
    </source>
</evidence>
<sequence>MAMIGFVLAGGYGKRLLPLTSRTPKPFMQLLGRQLIDYSLDMLREAGVDDVVIIATQGFSGMASAGREGVRVVEQRGLDIQGALRTAYEEAVSSKEREAIVVYTGFLASPNTIAKLAVEYYQTSGFPVVLALASAATGLETYGFVTVDYRGAVRDFMWESQEANRWGMGRGYVFGGVMVSGVEELEEASRRPFAESMKSMAKQGVLGGVQWPGRWVEIGYPWDILEAINMLLDGAGTRIARGARVSRSAVVGDNVIVDEGAVIEDGAVVKGPAYIGRDVRVMSGAVVEGFSSIEQGSVIEENAIVDRSYVGVGVRVGALSEVRGSVVGEGAVVGPGAHLVDGYPERLPERLRWLAEYLGEKVKLGAVVSPGHEVQCCTVSGKGAVLP</sequence>
<keyword evidence="5" id="KW-0511">Multifunctional enzyme</keyword>
<dbReference type="GO" id="GO:0008879">
    <property type="term" value="F:glucose-1-phosphate thymidylyltransferase activity"/>
    <property type="evidence" value="ECO:0007669"/>
    <property type="project" value="UniProtKB-EC"/>
</dbReference>
<dbReference type="InterPro" id="IPR011004">
    <property type="entry name" value="Trimer_LpxA-like_sf"/>
</dbReference>
<keyword evidence="6" id="KW-0012">Acyltransferase</keyword>
<keyword evidence="3 10" id="KW-0808">Transferase</keyword>
<dbReference type="GO" id="GO:0019134">
    <property type="term" value="F:glucosamine-1-phosphate N-acetyltransferase activity"/>
    <property type="evidence" value="ECO:0007669"/>
    <property type="project" value="UniProtKB-EC"/>
</dbReference>
<evidence type="ECO:0000256" key="8">
    <source>
        <dbReference type="ARBA" id="ARBA00048493"/>
    </source>
</evidence>
<dbReference type="FunCoup" id="D9PZM6">
    <property type="interactions" value="12"/>
</dbReference>
<dbReference type="InParanoid" id="D9PZM6"/>
<dbReference type="RefSeq" id="WP_013266026.1">
    <property type="nucleotide sequence ID" value="NC_014374.1"/>
</dbReference>
<keyword evidence="11" id="KW-1185">Reference proteome</keyword>
<protein>
    <submittedName>
        <fullName evidence="10">Putative nucleotidyl transferase</fullName>
        <ecNumber evidence="10">2.7.7.24</ecNumber>
    </submittedName>
</protein>
<evidence type="ECO:0000313" key="10">
    <source>
        <dbReference type="EMBL" id="ADL18514.1"/>
    </source>
</evidence>
<keyword evidence="4 10" id="KW-0548">Nucleotidyltransferase</keyword>
<dbReference type="STRING" id="666510.ASAC_0106"/>
<comment type="catalytic activity">
    <reaction evidence="8">
        <text>N-acetyl-alpha-D-glucosamine 1-phosphate + UTP + H(+) = UDP-N-acetyl-alpha-D-glucosamine + diphosphate</text>
        <dbReference type="Rhea" id="RHEA:13509"/>
        <dbReference type="ChEBI" id="CHEBI:15378"/>
        <dbReference type="ChEBI" id="CHEBI:33019"/>
        <dbReference type="ChEBI" id="CHEBI:46398"/>
        <dbReference type="ChEBI" id="CHEBI:57705"/>
        <dbReference type="ChEBI" id="CHEBI:57776"/>
        <dbReference type="EC" id="2.7.7.23"/>
    </reaction>
</comment>
<dbReference type="OrthoDB" id="15372at2157"/>
<feature type="domain" description="Nucleotidyl transferase" evidence="9">
    <location>
        <begin position="5"/>
        <end position="232"/>
    </location>
</feature>
<comment type="catalytic activity">
    <reaction evidence="7">
        <text>alpha-D-glucosamine 1-phosphate + acetyl-CoA = N-acetyl-alpha-D-glucosamine 1-phosphate + CoA + H(+)</text>
        <dbReference type="Rhea" id="RHEA:13725"/>
        <dbReference type="ChEBI" id="CHEBI:15378"/>
        <dbReference type="ChEBI" id="CHEBI:57287"/>
        <dbReference type="ChEBI" id="CHEBI:57288"/>
        <dbReference type="ChEBI" id="CHEBI:57776"/>
        <dbReference type="ChEBI" id="CHEBI:58516"/>
        <dbReference type="EC" id="2.3.1.157"/>
    </reaction>
</comment>
<dbReference type="InterPro" id="IPR050065">
    <property type="entry name" value="GlmU-like"/>
</dbReference>